<evidence type="ECO:0000256" key="1">
    <source>
        <dbReference type="ARBA" id="ARBA00005964"/>
    </source>
</evidence>
<feature type="chain" id="PRO_5005111054" description="Carboxylic ester hydrolase" evidence="3">
    <location>
        <begin position="23"/>
        <end position="582"/>
    </location>
</feature>
<dbReference type="PROSITE" id="PS00941">
    <property type="entry name" value="CARBOXYLESTERASE_B_2"/>
    <property type="match status" value="1"/>
</dbReference>
<dbReference type="PANTHER" id="PTHR43918:SF4">
    <property type="entry name" value="CARBOXYLIC ESTER HYDROLASE"/>
    <property type="match status" value="1"/>
</dbReference>
<dbReference type="OrthoDB" id="408631at2759"/>
<accession>A0A0C3CHE5</accession>
<comment type="similarity">
    <text evidence="1 3">Belongs to the type-B carboxylesterase/lipase family.</text>
</comment>
<proteinExistence type="inferred from homology"/>
<dbReference type="InterPro" id="IPR050654">
    <property type="entry name" value="AChE-related_enzymes"/>
</dbReference>
<reference evidence="6" key="2">
    <citation type="submission" date="2015-01" db="EMBL/GenBank/DDBJ databases">
        <title>Evolutionary Origins and Diversification of the Mycorrhizal Mutualists.</title>
        <authorList>
            <consortium name="DOE Joint Genome Institute"/>
            <consortium name="Mycorrhizal Genomics Consortium"/>
            <person name="Kohler A."/>
            <person name="Kuo A."/>
            <person name="Nagy L.G."/>
            <person name="Floudas D."/>
            <person name="Copeland A."/>
            <person name="Barry K.W."/>
            <person name="Cichocki N."/>
            <person name="Veneault-Fourrey C."/>
            <person name="LaButti K."/>
            <person name="Lindquist E.A."/>
            <person name="Lipzen A."/>
            <person name="Lundell T."/>
            <person name="Morin E."/>
            <person name="Murat C."/>
            <person name="Riley R."/>
            <person name="Ohm R."/>
            <person name="Sun H."/>
            <person name="Tunlid A."/>
            <person name="Henrissat B."/>
            <person name="Grigoriev I.V."/>
            <person name="Hibbett D.S."/>
            <person name="Martin F."/>
        </authorList>
    </citation>
    <scope>NUCLEOTIDE SEQUENCE [LARGE SCALE GENOMIC DNA]</scope>
    <source>
        <strain evidence="6">Zn</strain>
    </source>
</reference>
<keyword evidence="2 3" id="KW-0378">Hydrolase</keyword>
<dbReference type="EC" id="3.1.1.-" evidence="3"/>
<evidence type="ECO:0000259" key="4">
    <source>
        <dbReference type="Pfam" id="PF00135"/>
    </source>
</evidence>
<protein>
    <recommendedName>
        <fullName evidence="3">Carboxylic ester hydrolase</fullName>
        <ecNumber evidence="3">3.1.1.-</ecNumber>
    </recommendedName>
</protein>
<dbReference type="AlphaFoldDB" id="A0A0C3CHE5"/>
<sequence>MPTSKYFAAIAAVGCFLGVAVAGGPSVEPSKSTCQEGSPVAKTKNGTVCGTRLPTFSQDAFLGVPFAEPPIGDLRLRHPKSFNAAYTAYDATSQPPSCPGYAGFDVGIGPLNEDCLYLNVIVPDCNDAPGKKLPVLVWIYGGGFDAGGIADPRFNMSYIVQESAAMGQPILGVSINYRVGGWGFLASKEVLEDGSANIGLFDQRLALRWLSENIEAFGGDPDQITIWGESAGAFSVGYHLIGFDGQHDNLFRAAIMESGTMLGPAIQDAKTLALDGGYQAMYDNVTKVVGCDTAKDTLECLRTVPYASLFAAFEPQVYTPILDGTFLTRSPSESLAMGKVAEVAVLLGANTDEGTASFWGPRGTLQANDDVAAFIQSLNGGGLTQSEVDQLLLLYPDIPSLGCPYGTGNDRFADQGWMYKRGASIAGDIFIHAGRRGTAKYFAQSQGQKNNPVYSYRFDQSPWNGTEELIATVPPVYSTHFTELIFVFHNPSQDLSNYIGPYSSYHQLSKLMCRSWISFVGNLDPNHHHISGVPFWPVYNLESPINIVYRTTDNNGGTFLEKDIYRGVQLDWWNEHWLTLRS</sequence>
<dbReference type="EMBL" id="KN832880">
    <property type="protein sequence ID" value="KIM98408.1"/>
    <property type="molecule type" value="Genomic_DNA"/>
</dbReference>
<dbReference type="Proteomes" id="UP000054321">
    <property type="component" value="Unassembled WGS sequence"/>
</dbReference>
<evidence type="ECO:0000256" key="3">
    <source>
        <dbReference type="RuleBase" id="RU361235"/>
    </source>
</evidence>
<dbReference type="STRING" id="913774.A0A0C3CHE5"/>
<dbReference type="HOGENOM" id="CLU_006586_10_6_1"/>
<dbReference type="Gene3D" id="3.40.50.1820">
    <property type="entry name" value="alpha/beta hydrolase"/>
    <property type="match status" value="1"/>
</dbReference>
<dbReference type="InParanoid" id="A0A0C3CHE5"/>
<reference evidence="5 6" key="1">
    <citation type="submission" date="2014-04" db="EMBL/GenBank/DDBJ databases">
        <authorList>
            <consortium name="DOE Joint Genome Institute"/>
            <person name="Kuo A."/>
            <person name="Martino E."/>
            <person name="Perotto S."/>
            <person name="Kohler A."/>
            <person name="Nagy L.G."/>
            <person name="Floudas D."/>
            <person name="Copeland A."/>
            <person name="Barry K.W."/>
            <person name="Cichocki N."/>
            <person name="Veneault-Fourrey C."/>
            <person name="LaButti K."/>
            <person name="Lindquist E.A."/>
            <person name="Lipzen A."/>
            <person name="Lundell T."/>
            <person name="Morin E."/>
            <person name="Murat C."/>
            <person name="Sun H."/>
            <person name="Tunlid A."/>
            <person name="Henrissat B."/>
            <person name="Grigoriev I.V."/>
            <person name="Hibbett D.S."/>
            <person name="Martin F."/>
            <person name="Nordberg H.P."/>
            <person name="Cantor M.N."/>
            <person name="Hua S.X."/>
        </authorList>
    </citation>
    <scope>NUCLEOTIDE SEQUENCE [LARGE SCALE GENOMIC DNA]</scope>
    <source>
        <strain evidence="5 6">Zn</strain>
    </source>
</reference>
<dbReference type="SUPFAM" id="SSF53474">
    <property type="entry name" value="alpha/beta-Hydrolases"/>
    <property type="match status" value="1"/>
</dbReference>
<dbReference type="PROSITE" id="PS00122">
    <property type="entry name" value="CARBOXYLESTERASE_B_1"/>
    <property type="match status" value="1"/>
</dbReference>
<evidence type="ECO:0000313" key="5">
    <source>
        <dbReference type="EMBL" id="KIM98408.1"/>
    </source>
</evidence>
<dbReference type="InterPro" id="IPR019819">
    <property type="entry name" value="Carboxylesterase_B_CS"/>
</dbReference>
<dbReference type="InterPro" id="IPR029058">
    <property type="entry name" value="AB_hydrolase_fold"/>
</dbReference>
<dbReference type="PANTHER" id="PTHR43918">
    <property type="entry name" value="ACETYLCHOLINESTERASE"/>
    <property type="match status" value="1"/>
</dbReference>
<keyword evidence="3" id="KW-0732">Signal</keyword>
<name>A0A0C3CHE5_OIDMZ</name>
<dbReference type="InterPro" id="IPR002018">
    <property type="entry name" value="CarbesteraseB"/>
</dbReference>
<gene>
    <name evidence="5" type="ORF">OIDMADRAFT_128509</name>
</gene>
<dbReference type="Pfam" id="PF00135">
    <property type="entry name" value="COesterase"/>
    <property type="match status" value="1"/>
</dbReference>
<organism evidence="5 6">
    <name type="scientific">Oidiodendron maius (strain Zn)</name>
    <dbReference type="NCBI Taxonomy" id="913774"/>
    <lineage>
        <taxon>Eukaryota</taxon>
        <taxon>Fungi</taxon>
        <taxon>Dikarya</taxon>
        <taxon>Ascomycota</taxon>
        <taxon>Pezizomycotina</taxon>
        <taxon>Leotiomycetes</taxon>
        <taxon>Leotiomycetes incertae sedis</taxon>
        <taxon>Myxotrichaceae</taxon>
        <taxon>Oidiodendron</taxon>
    </lineage>
</organism>
<feature type="signal peptide" evidence="3">
    <location>
        <begin position="1"/>
        <end position="22"/>
    </location>
</feature>
<dbReference type="InterPro" id="IPR019826">
    <property type="entry name" value="Carboxylesterase_B_AS"/>
</dbReference>
<dbReference type="ESTHER" id="9pezi-a0a0c3che5">
    <property type="family name" value="Fungal_carboxylesterase_lipase"/>
</dbReference>
<evidence type="ECO:0000256" key="2">
    <source>
        <dbReference type="ARBA" id="ARBA00022801"/>
    </source>
</evidence>
<keyword evidence="6" id="KW-1185">Reference proteome</keyword>
<evidence type="ECO:0000313" key="6">
    <source>
        <dbReference type="Proteomes" id="UP000054321"/>
    </source>
</evidence>
<dbReference type="GO" id="GO:0052689">
    <property type="term" value="F:carboxylic ester hydrolase activity"/>
    <property type="evidence" value="ECO:0007669"/>
    <property type="project" value="TreeGrafter"/>
</dbReference>
<feature type="domain" description="Carboxylesterase type B" evidence="4">
    <location>
        <begin position="38"/>
        <end position="542"/>
    </location>
</feature>